<dbReference type="VEuPathDB" id="FungiDB:A1O9_02967"/>
<name>A0A072PNE4_9EURO</name>
<dbReference type="GeneID" id="25277907"/>
<sequence>MKFSISKFLVVALASTEVVVASTWFNKAIYNKWHETELERWLSDHDVPYPTPADRKDLENLVKDNWQIKVVDPIASSGQQAGDNYGNVKDWIFDSWTESSLKAFLDHHNIPAPEPRTRDSYLAAARQNYDATAKKIGEYAQYPGDWLYAAWSESDLKEFLDARGYPVPQPTTRDKLIAHVRRNARLSSINMSAAAAAASSSFSSGSSVASKSAASAQTSLSDALFNAWSDSQLKEFLDKNGVPVPQGSNKNELIALARKHKADLDSQASTASGSAASAYGAATSSAGNQFAKATDDAGLMAEDAFNSAVNTWSNSRLKAYLDSRGIPVPQGGKRDELLKQVRLNNHKAATGWSAWTFDTWTVENLQKYLDAHGKKAKKNAKASRDDLVKQAQDAYASASKSGGSNYASATNYLAKQTDAAKDTSFDTWSDSDLKSYLDSYGIPNYHGSTTNQLRAEAKKQANYFRYGTSTPSGTIFERLMQGIQYYLGQGQSSASSAYPYASSSASSAASSAASVASKGASSAKAEL</sequence>
<evidence type="ECO:0000313" key="3">
    <source>
        <dbReference type="EMBL" id="KEF61401.1"/>
    </source>
</evidence>
<proteinExistence type="predicted"/>
<dbReference type="AlphaFoldDB" id="A0A072PNE4"/>
<evidence type="ECO:0008006" key="5">
    <source>
        <dbReference type="Google" id="ProtNLM"/>
    </source>
</evidence>
<organism evidence="3 4">
    <name type="scientific">Exophiala aquamarina CBS 119918</name>
    <dbReference type="NCBI Taxonomy" id="1182545"/>
    <lineage>
        <taxon>Eukaryota</taxon>
        <taxon>Fungi</taxon>
        <taxon>Dikarya</taxon>
        <taxon>Ascomycota</taxon>
        <taxon>Pezizomycotina</taxon>
        <taxon>Eurotiomycetes</taxon>
        <taxon>Chaetothyriomycetidae</taxon>
        <taxon>Chaetothyriales</taxon>
        <taxon>Herpotrichiellaceae</taxon>
        <taxon>Exophiala</taxon>
    </lineage>
</organism>
<comment type="caution">
    <text evidence="3">The sequence shown here is derived from an EMBL/GenBank/DDBJ whole genome shotgun (WGS) entry which is preliminary data.</text>
</comment>
<dbReference type="Pfam" id="PF10281">
    <property type="entry name" value="Ish1"/>
    <property type="match status" value="7"/>
</dbReference>
<evidence type="ECO:0000313" key="4">
    <source>
        <dbReference type="Proteomes" id="UP000027920"/>
    </source>
</evidence>
<reference evidence="3 4" key="1">
    <citation type="submission" date="2013-03" db="EMBL/GenBank/DDBJ databases">
        <title>The Genome Sequence of Exophiala aquamarina CBS 119918.</title>
        <authorList>
            <consortium name="The Broad Institute Genomics Platform"/>
            <person name="Cuomo C."/>
            <person name="de Hoog S."/>
            <person name="Gorbushina A."/>
            <person name="Walker B."/>
            <person name="Young S.K."/>
            <person name="Zeng Q."/>
            <person name="Gargeya S."/>
            <person name="Fitzgerald M."/>
            <person name="Haas B."/>
            <person name="Abouelleil A."/>
            <person name="Allen A.W."/>
            <person name="Alvarado L."/>
            <person name="Arachchi H.M."/>
            <person name="Berlin A.M."/>
            <person name="Chapman S.B."/>
            <person name="Gainer-Dewar J."/>
            <person name="Goldberg J."/>
            <person name="Griggs A."/>
            <person name="Gujja S."/>
            <person name="Hansen M."/>
            <person name="Howarth C."/>
            <person name="Imamovic A."/>
            <person name="Ireland A."/>
            <person name="Larimer J."/>
            <person name="McCowan C."/>
            <person name="Murphy C."/>
            <person name="Pearson M."/>
            <person name="Poon T.W."/>
            <person name="Priest M."/>
            <person name="Roberts A."/>
            <person name="Saif S."/>
            <person name="Shea T."/>
            <person name="Sisk P."/>
            <person name="Sykes S."/>
            <person name="Wortman J."/>
            <person name="Nusbaum C."/>
            <person name="Birren B."/>
        </authorList>
    </citation>
    <scope>NUCLEOTIDE SEQUENCE [LARGE SCALE GENOMIC DNA]</scope>
    <source>
        <strain evidence="3 4">CBS 119918</strain>
    </source>
</reference>
<keyword evidence="2" id="KW-0732">Signal</keyword>
<evidence type="ECO:0000256" key="2">
    <source>
        <dbReference type="SAM" id="SignalP"/>
    </source>
</evidence>
<keyword evidence="4" id="KW-1185">Reference proteome</keyword>
<dbReference type="Proteomes" id="UP000027920">
    <property type="component" value="Unassembled WGS sequence"/>
</dbReference>
<dbReference type="EMBL" id="AMGV01000002">
    <property type="protein sequence ID" value="KEF61401.1"/>
    <property type="molecule type" value="Genomic_DNA"/>
</dbReference>
<dbReference type="RefSeq" id="XP_013263991.1">
    <property type="nucleotide sequence ID" value="XM_013408537.1"/>
</dbReference>
<dbReference type="STRING" id="1182545.A0A072PNE4"/>
<evidence type="ECO:0000256" key="1">
    <source>
        <dbReference type="SAM" id="MobiDB-lite"/>
    </source>
</evidence>
<feature type="chain" id="PRO_5001681734" description="SAP domain-containing protein" evidence="2">
    <location>
        <begin position="22"/>
        <end position="527"/>
    </location>
</feature>
<protein>
    <recommendedName>
        <fullName evidence="5">SAP domain-containing protein</fullName>
    </recommendedName>
</protein>
<dbReference type="HOGENOM" id="CLU_022672_1_0_1"/>
<feature type="region of interest" description="Disordered" evidence="1">
    <location>
        <begin position="507"/>
        <end position="527"/>
    </location>
</feature>
<gene>
    <name evidence="3" type="ORF">A1O9_02967</name>
</gene>
<dbReference type="OrthoDB" id="2527403at2759"/>
<dbReference type="InterPro" id="IPR018803">
    <property type="entry name" value="Ish1/Msc1-like"/>
</dbReference>
<accession>A0A072PNE4</accession>
<feature type="signal peptide" evidence="2">
    <location>
        <begin position="1"/>
        <end position="21"/>
    </location>
</feature>